<evidence type="ECO:0000313" key="15">
    <source>
        <dbReference type="Proteomes" id="UP000051717"/>
    </source>
</evidence>
<dbReference type="PANTHER" id="PTHR43427:SF6">
    <property type="entry name" value="CHLORIDE CHANNEL PROTEIN CLC-E"/>
    <property type="match status" value="1"/>
</dbReference>
<dbReference type="SMART" id="SM00116">
    <property type="entry name" value="CBS"/>
    <property type="match status" value="2"/>
</dbReference>
<keyword evidence="2" id="KW-0813">Transport</keyword>
<dbReference type="GO" id="GO:0034707">
    <property type="term" value="C:chloride channel complex"/>
    <property type="evidence" value="ECO:0007669"/>
    <property type="project" value="UniProtKB-KW"/>
</dbReference>
<evidence type="ECO:0000256" key="9">
    <source>
        <dbReference type="ARBA" id="ARBA00023303"/>
    </source>
</evidence>
<dbReference type="FunFam" id="1.10.3080.10:FF:000018">
    <property type="entry name" value="Chloride transporter, ClC family"/>
    <property type="match status" value="1"/>
</dbReference>
<keyword evidence="10" id="KW-0129">CBS domain</keyword>
<accession>A0A0S8GC45</accession>
<evidence type="ECO:0000256" key="11">
    <source>
        <dbReference type="SAM" id="Phobius"/>
    </source>
</evidence>
<evidence type="ECO:0000256" key="6">
    <source>
        <dbReference type="ARBA" id="ARBA00023136"/>
    </source>
</evidence>
<evidence type="ECO:0000256" key="4">
    <source>
        <dbReference type="ARBA" id="ARBA00022989"/>
    </source>
</evidence>
<dbReference type="InterPro" id="IPR006037">
    <property type="entry name" value="RCK_C"/>
</dbReference>
<feature type="transmembrane region" description="Helical" evidence="11">
    <location>
        <begin position="288"/>
        <end position="310"/>
    </location>
</feature>
<dbReference type="Pfam" id="PF00654">
    <property type="entry name" value="Voltage_CLC"/>
    <property type="match status" value="1"/>
</dbReference>
<dbReference type="InterPro" id="IPR036721">
    <property type="entry name" value="RCK_C_sf"/>
</dbReference>
<dbReference type="EMBL" id="LJUI01000037">
    <property type="protein sequence ID" value="KPK69405.1"/>
    <property type="molecule type" value="Genomic_DNA"/>
</dbReference>
<feature type="transmembrane region" description="Helical" evidence="11">
    <location>
        <begin position="379"/>
        <end position="399"/>
    </location>
</feature>
<feature type="transmembrane region" description="Helical" evidence="11">
    <location>
        <begin position="217"/>
        <end position="236"/>
    </location>
</feature>
<keyword evidence="9" id="KW-0407">Ion channel</keyword>
<sequence length="660" mass="70334">MVLVAVVIGVLGGLAAVAFRRLIQLIQLLAWQRGTYTLDYLAALPFWWKILAPAAGGLVVGLIVYLFAREAKGHGVPEVMEAVAMRGGRIRPRVVIAKLFASGICIGSGGSVGREGPIVQIGSALGSALGQWLKIDRRRLRTLVGCGAAAGIAATFNAPVAGALFAVEIILSDFGVAQFSPIVISSVAATVVSRHFLGDFPAFVVPEYSLVHWTELFAYAGLGVLAGLVALAFIRSLYGCEDLFDRIKLPPPLKTVIGGALIGVIGIWAPQIFGVGYEAIGEALHGRLVWQFMAALVVLKILAVSLTIGSGGSGGIFAPSLFIGAMLGGAVGTVVHLLWPTSTAGVGAYALVGMGAVVAAGTHAPITAILIIFEMTGDYKIIMPLMISCIIGTLLATRVQRASIYTMKLVRRGLDIQRGRAVNVLQHVPVREVMRTDVVTVSPDADLYSLISKFIDHPGSTLFVVDENDRLEGVITADDIRPVMRDPACFELLVIAEDVAETDFPAVTPDRSLADVMRFLSSYRGEVPVLENGRLAGVIWPQDVIERYHTEVFKRDMAGSVASAVTGERKVDLVPTERHTVVAEIDVPAGFVGKTIGELDIRRNFGVSVLMIKQTSAPGEDRINAAPTPDYVFQPGDIMLVLGPDEELSHLRRGVPRPTT</sequence>
<keyword evidence="7" id="KW-0869">Chloride channel</keyword>
<dbReference type="PROSITE" id="PS51371">
    <property type="entry name" value="CBS"/>
    <property type="match status" value="1"/>
</dbReference>
<evidence type="ECO:0000259" key="13">
    <source>
        <dbReference type="PROSITE" id="PS51371"/>
    </source>
</evidence>
<evidence type="ECO:0000256" key="2">
    <source>
        <dbReference type="ARBA" id="ARBA00022448"/>
    </source>
</evidence>
<organism evidence="14 15">
    <name type="scientific">candidate division TA06 bacterium SM23_40</name>
    <dbReference type="NCBI Taxonomy" id="1703774"/>
    <lineage>
        <taxon>Bacteria</taxon>
        <taxon>Bacteria division TA06</taxon>
    </lineage>
</organism>
<dbReference type="InterPro" id="IPR050368">
    <property type="entry name" value="ClC-type_chloride_channel"/>
</dbReference>
<name>A0A0S8GC45_UNCT6</name>
<dbReference type="Gene3D" id="3.10.580.10">
    <property type="entry name" value="CBS-domain"/>
    <property type="match status" value="1"/>
</dbReference>
<dbReference type="AlphaFoldDB" id="A0A0S8GC45"/>
<dbReference type="GO" id="GO:0005254">
    <property type="term" value="F:chloride channel activity"/>
    <property type="evidence" value="ECO:0007669"/>
    <property type="project" value="UniProtKB-KW"/>
</dbReference>
<keyword evidence="8" id="KW-0868">Chloride</keyword>
<evidence type="ECO:0000259" key="12">
    <source>
        <dbReference type="PROSITE" id="PS51202"/>
    </source>
</evidence>
<comment type="caution">
    <text evidence="14">The sequence shown here is derived from an EMBL/GenBank/DDBJ whole genome shotgun (WGS) entry which is preliminary data.</text>
</comment>
<evidence type="ECO:0000313" key="14">
    <source>
        <dbReference type="EMBL" id="KPK69405.1"/>
    </source>
</evidence>
<feature type="domain" description="RCK C-terminal" evidence="12">
    <location>
        <begin position="568"/>
        <end position="657"/>
    </location>
</feature>
<dbReference type="InterPro" id="IPR014743">
    <property type="entry name" value="Cl-channel_core"/>
</dbReference>
<keyword evidence="5" id="KW-0406">Ion transport</keyword>
<dbReference type="Pfam" id="PF00571">
    <property type="entry name" value="CBS"/>
    <property type="match status" value="2"/>
</dbReference>
<gene>
    <name evidence="14" type="ORF">AMJ82_05640</name>
</gene>
<dbReference type="InterPro" id="IPR001807">
    <property type="entry name" value="ClC"/>
</dbReference>
<feature type="transmembrane region" description="Helical" evidence="11">
    <location>
        <begin position="179"/>
        <end position="197"/>
    </location>
</feature>
<dbReference type="PRINTS" id="PR00762">
    <property type="entry name" value="CLCHANNEL"/>
</dbReference>
<reference evidence="14 15" key="1">
    <citation type="journal article" date="2015" name="Microbiome">
        <title>Genomic resolution of linkages in carbon, nitrogen, and sulfur cycling among widespread estuary sediment bacteria.</title>
        <authorList>
            <person name="Baker B.J."/>
            <person name="Lazar C.S."/>
            <person name="Teske A.P."/>
            <person name="Dick G.J."/>
        </authorList>
    </citation>
    <scope>NUCLEOTIDE SEQUENCE [LARGE SCALE GENOMIC DNA]</scope>
    <source>
        <strain evidence="14">SM23_40</strain>
    </source>
</reference>
<evidence type="ECO:0000256" key="8">
    <source>
        <dbReference type="ARBA" id="ARBA00023214"/>
    </source>
</evidence>
<dbReference type="PATRIC" id="fig|1703774.3.peg.2054"/>
<dbReference type="SUPFAM" id="SSF81340">
    <property type="entry name" value="Clc chloride channel"/>
    <property type="match status" value="1"/>
</dbReference>
<evidence type="ECO:0000256" key="5">
    <source>
        <dbReference type="ARBA" id="ARBA00023065"/>
    </source>
</evidence>
<dbReference type="GO" id="GO:0006813">
    <property type="term" value="P:potassium ion transport"/>
    <property type="evidence" value="ECO:0007669"/>
    <property type="project" value="InterPro"/>
</dbReference>
<comment type="subcellular location">
    <subcellularLocation>
        <location evidence="1">Membrane</location>
        <topology evidence="1">Multi-pass membrane protein</topology>
    </subcellularLocation>
</comment>
<feature type="domain" description="CBS" evidence="13">
    <location>
        <begin position="434"/>
        <end position="492"/>
    </location>
</feature>
<protein>
    <recommendedName>
        <fullName evidence="16">Chloride channel protein</fullName>
    </recommendedName>
</protein>
<evidence type="ECO:0008006" key="16">
    <source>
        <dbReference type="Google" id="ProtNLM"/>
    </source>
</evidence>
<dbReference type="InterPro" id="IPR046342">
    <property type="entry name" value="CBS_dom_sf"/>
</dbReference>
<evidence type="ECO:0000256" key="10">
    <source>
        <dbReference type="PROSITE-ProRule" id="PRU00703"/>
    </source>
</evidence>
<dbReference type="GO" id="GO:0008324">
    <property type="term" value="F:monoatomic cation transmembrane transporter activity"/>
    <property type="evidence" value="ECO:0007669"/>
    <property type="project" value="InterPro"/>
</dbReference>
<evidence type="ECO:0000256" key="1">
    <source>
        <dbReference type="ARBA" id="ARBA00004141"/>
    </source>
</evidence>
<evidence type="ECO:0000256" key="3">
    <source>
        <dbReference type="ARBA" id="ARBA00022692"/>
    </source>
</evidence>
<dbReference type="CDD" id="cd00400">
    <property type="entry name" value="Voltage_gated_ClC"/>
    <property type="match status" value="1"/>
</dbReference>
<feature type="transmembrane region" description="Helical" evidence="11">
    <location>
        <begin position="346"/>
        <end position="373"/>
    </location>
</feature>
<dbReference type="Gene3D" id="3.30.70.1450">
    <property type="entry name" value="Regulator of K+ conductance, C-terminal domain"/>
    <property type="match status" value="1"/>
</dbReference>
<feature type="transmembrane region" description="Helical" evidence="11">
    <location>
        <begin position="256"/>
        <end position="276"/>
    </location>
</feature>
<feature type="transmembrane region" description="Helical" evidence="11">
    <location>
        <begin position="143"/>
        <end position="167"/>
    </location>
</feature>
<keyword evidence="3 11" id="KW-0812">Transmembrane</keyword>
<dbReference type="Gene3D" id="1.10.3080.10">
    <property type="entry name" value="Clc chloride channel"/>
    <property type="match status" value="1"/>
</dbReference>
<feature type="transmembrane region" description="Helical" evidence="11">
    <location>
        <begin position="46"/>
        <end position="68"/>
    </location>
</feature>
<proteinExistence type="predicted"/>
<feature type="transmembrane region" description="Helical" evidence="11">
    <location>
        <begin position="316"/>
        <end position="339"/>
    </location>
</feature>
<dbReference type="SUPFAM" id="SSF54631">
    <property type="entry name" value="CBS-domain pair"/>
    <property type="match status" value="1"/>
</dbReference>
<dbReference type="CDD" id="cd02205">
    <property type="entry name" value="CBS_pair_SF"/>
    <property type="match status" value="1"/>
</dbReference>
<dbReference type="Proteomes" id="UP000051717">
    <property type="component" value="Unassembled WGS sequence"/>
</dbReference>
<dbReference type="SUPFAM" id="SSF116726">
    <property type="entry name" value="TrkA C-terminal domain-like"/>
    <property type="match status" value="1"/>
</dbReference>
<dbReference type="InterPro" id="IPR000644">
    <property type="entry name" value="CBS_dom"/>
</dbReference>
<dbReference type="Pfam" id="PF02080">
    <property type="entry name" value="TrkA_C"/>
    <property type="match status" value="1"/>
</dbReference>
<dbReference type="PANTHER" id="PTHR43427">
    <property type="entry name" value="CHLORIDE CHANNEL PROTEIN CLC-E"/>
    <property type="match status" value="1"/>
</dbReference>
<keyword evidence="6 11" id="KW-0472">Membrane</keyword>
<evidence type="ECO:0000256" key="7">
    <source>
        <dbReference type="ARBA" id="ARBA00023173"/>
    </source>
</evidence>
<dbReference type="PROSITE" id="PS51202">
    <property type="entry name" value="RCK_C"/>
    <property type="match status" value="1"/>
</dbReference>
<keyword evidence="4 11" id="KW-1133">Transmembrane helix</keyword>